<organism evidence="3 4">
    <name type="scientific">Quercus lobata</name>
    <name type="common">Valley oak</name>
    <dbReference type="NCBI Taxonomy" id="97700"/>
    <lineage>
        <taxon>Eukaryota</taxon>
        <taxon>Viridiplantae</taxon>
        <taxon>Streptophyta</taxon>
        <taxon>Embryophyta</taxon>
        <taxon>Tracheophyta</taxon>
        <taxon>Spermatophyta</taxon>
        <taxon>Magnoliopsida</taxon>
        <taxon>eudicotyledons</taxon>
        <taxon>Gunneridae</taxon>
        <taxon>Pentapetalae</taxon>
        <taxon>rosids</taxon>
        <taxon>fabids</taxon>
        <taxon>Fagales</taxon>
        <taxon>Fagaceae</taxon>
        <taxon>Quercus</taxon>
    </lineage>
</organism>
<dbReference type="EMBL" id="LRBV02000011">
    <property type="status" value="NOT_ANNOTATED_CDS"/>
    <property type="molecule type" value="Genomic_DNA"/>
</dbReference>
<reference evidence="3 4" key="1">
    <citation type="journal article" date="2016" name="G3 (Bethesda)">
        <title>First Draft Assembly and Annotation of the Genome of a California Endemic Oak Quercus lobata Nee (Fagaceae).</title>
        <authorList>
            <person name="Sork V.L."/>
            <person name="Fitz-Gibbon S.T."/>
            <person name="Puiu D."/>
            <person name="Crepeau M."/>
            <person name="Gugger P.F."/>
            <person name="Sherman R."/>
            <person name="Stevens K."/>
            <person name="Langley C.H."/>
            <person name="Pellegrini M."/>
            <person name="Salzberg S.L."/>
        </authorList>
    </citation>
    <scope>NUCLEOTIDE SEQUENCE [LARGE SCALE GENOMIC DNA]</scope>
    <source>
        <strain evidence="3 4">cv. SW786</strain>
    </source>
</reference>
<feature type="signal peptide" evidence="1">
    <location>
        <begin position="1"/>
        <end position="33"/>
    </location>
</feature>
<dbReference type="Proteomes" id="UP000594261">
    <property type="component" value="Chromosome 11"/>
</dbReference>
<dbReference type="InParanoid" id="A0A7N2MZ99"/>
<dbReference type="PANTHER" id="PTHR42678:SF36">
    <property type="entry name" value="C869.01-LIKE PROTEIN, PUTATIVE-RELATED"/>
    <property type="match status" value="1"/>
</dbReference>
<dbReference type="Gene3D" id="3.90.1300.10">
    <property type="entry name" value="Amidase signature (AS) domain"/>
    <property type="match status" value="1"/>
</dbReference>
<evidence type="ECO:0000256" key="1">
    <source>
        <dbReference type="SAM" id="SignalP"/>
    </source>
</evidence>
<evidence type="ECO:0000259" key="2">
    <source>
        <dbReference type="Pfam" id="PF01425"/>
    </source>
</evidence>
<feature type="chain" id="PRO_5029467237" description="Amidase domain-containing protein" evidence="1">
    <location>
        <begin position="34"/>
        <end position="134"/>
    </location>
</feature>
<name>A0A7N2MZ99_QUELO</name>
<evidence type="ECO:0000313" key="3">
    <source>
        <dbReference type="EnsemblPlants" id="QL11p048018:mrna"/>
    </source>
</evidence>
<protein>
    <recommendedName>
        <fullName evidence="2">Amidase domain-containing protein</fullName>
    </recommendedName>
</protein>
<sequence length="134" mass="14117">MASMTTKYSPLSFTVFSSLLLILLATISPSAQAIKAAHGFSSIQEDTGVLEVNPDALYQADKADHDSKSKAPGSLSPLHGIPILLKDNITTKDKLNTTAVSYALLRSVLVPREAGVVTKLRKAGAIILGKASLN</sequence>
<dbReference type="InterPro" id="IPR036928">
    <property type="entry name" value="AS_sf"/>
</dbReference>
<dbReference type="InterPro" id="IPR023631">
    <property type="entry name" value="Amidase_dom"/>
</dbReference>
<dbReference type="SUPFAM" id="SSF75304">
    <property type="entry name" value="Amidase signature (AS) enzymes"/>
    <property type="match status" value="1"/>
</dbReference>
<dbReference type="AlphaFoldDB" id="A0A7N2MZ99"/>
<keyword evidence="4" id="KW-1185">Reference proteome</keyword>
<reference evidence="3" key="2">
    <citation type="submission" date="2021-01" db="UniProtKB">
        <authorList>
            <consortium name="EnsemblPlants"/>
        </authorList>
    </citation>
    <scope>IDENTIFICATION</scope>
</reference>
<evidence type="ECO:0000313" key="4">
    <source>
        <dbReference type="Proteomes" id="UP000594261"/>
    </source>
</evidence>
<keyword evidence="1" id="KW-0732">Signal</keyword>
<feature type="domain" description="Amidase" evidence="2">
    <location>
        <begin position="44"/>
        <end position="133"/>
    </location>
</feature>
<accession>A0A7N2MZ99</accession>
<proteinExistence type="predicted"/>
<dbReference type="PANTHER" id="PTHR42678">
    <property type="entry name" value="AMIDASE"/>
    <property type="match status" value="1"/>
</dbReference>
<dbReference type="Gramene" id="QL11p048018:mrna">
    <property type="protein sequence ID" value="QL11p048018:mrna"/>
    <property type="gene ID" value="QL11p048018"/>
</dbReference>
<dbReference type="Pfam" id="PF01425">
    <property type="entry name" value="Amidase"/>
    <property type="match status" value="1"/>
</dbReference>
<dbReference type="EnsemblPlants" id="QL11p048018:mrna">
    <property type="protein sequence ID" value="QL11p048018:mrna"/>
    <property type="gene ID" value="QL11p048018"/>
</dbReference>